<dbReference type="SUPFAM" id="SSF81342">
    <property type="entry name" value="Transmembrane di-heme cytochromes"/>
    <property type="match status" value="1"/>
</dbReference>
<dbReference type="PANTHER" id="PTHR30529">
    <property type="entry name" value="CYTOCHROME B561"/>
    <property type="match status" value="1"/>
</dbReference>
<evidence type="ECO:0000256" key="5">
    <source>
        <dbReference type="ARBA" id="ARBA00022617"/>
    </source>
</evidence>
<evidence type="ECO:0000313" key="15">
    <source>
        <dbReference type="EMBL" id="KMT53797.1"/>
    </source>
</evidence>
<proteinExistence type="inferred from homology"/>
<accession>A0A0J8FU83</accession>
<feature type="transmembrane region" description="Helical" evidence="13">
    <location>
        <begin position="46"/>
        <end position="67"/>
    </location>
</feature>
<feature type="transmembrane region" description="Helical" evidence="13">
    <location>
        <begin position="87"/>
        <end position="111"/>
    </location>
</feature>
<dbReference type="InterPro" id="IPR011577">
    <property type="entry name" value="Cyt_b561_bac/Ni-Hgenase"/>
</dbReference>
<name>A0A0J8FU83_9PSED</name>
<evidence type="ECO:0000256" key="9">
    <source>
        <dbReference type="ARBA" id="ARBA00022989"/>
    </source>
</evidence>
<evidence type="ECO:0000256" key="7">
    <source>
        <dbReference type="ARBA" id="ARBA00022723"/>
    </source>
</evidence>
<evidence type="ECO:0000256" key="2">
    <source>
        <dbReference type="ARBA" id="ARBA00004651"/>
    </source>
</evidence>
<organism evidence="15 16">
    <name type="scientific">Pseudomonas fildesensis</name>
    <dbReference type="NCBI Taxonomy" id="1674920"/>
    <lineage>
        <taxon>Bacteria</taxon>
        <taxon>Pseudomonadati</taxon>
        <taxon>Pseudomonadota</taxon>
        <taxon>Gammaproteobacteria</taxon>
        <taxon>Pseudomonadales</taxon>
        <taxon>Pseudomonadaceae</taxon>
        <taxon>Pseudomonas</taxon>
    </lineage>
</organism>
<dbReference type="GO" id="GO:0020037">
    <property type="term" value="F:heme binding"/>
    <property type="evidence" value="ECO:0007669"/>
    <property type="project" value="TreeGrafter"/>
</dbReference>
<feature type="domain" description="Cytochrome b561 bacterial/Ni-hydrogenase" evidence="14">
    <location>
        <begin position="9"/>
        <end position="178"/>
    </location>
</feature>
<dbReference type="STRING" id="1674920.ACR52_20745"/>
<keyword evidence="6 13" id="KW-0812">Transmembrane</keyword>
<evidence type="ECO:0000256" key="8">
    <source>
        <dbReference type="ARBA" id="ARBA00022982"/>
    </source>
</evidence>
<evidence type="ECO:0000256" key="12">
    <source>
        <dbReference type="ARBA" id="ARBA00037975"/>
    </source>
</evidence>
<comment type="cofactor">
    <cofactor evidence="1">
        <name>heme b</name>
        <dbReference type="ChEBI" id="CHEBI:60344"/>
    </cofactor>
</comment>
<dbReference type="Pfam" id="PF01292">
    <property type="entry name" value="Ni_hydr_CYTB"/>
    <property type="match status" value="1"/>
</dbReference>
<gene>
    <name evidence="15" type="ORF">ACR52_20745</name>
</gene>
<dbReference type="PATRIC" id="fig|1674920.3.peg.2547"/>
<keyword evidence="7" id="KW-0479">Metal-binding</keyword>
<dbReference type="GO" id="GO:0046872">
    <property type="term" value="F:metal ion binding"/>
    <property type="evidence" value="ECO:0007669"/>
    <property type="project" value="UniProtKB-KW"/>
</dbReference>
<evidence type="ECO:0000256" key="3">
    <source>
        <dbReference type="ARBA" id="ARBA00022448"/>
    </source>
</evidence>
<evidence type="ECO:0000313" key="16">
    <source>
        <dbReference type="Proteomes" id="UP000037551"/>
    </source>
</evidence>
<keyword evidence="11 13" id="KW-0472">Membrane</keyword>
<evidence type="ECO:0000256" key="4">
    <source>
        <dbReference type="ARBA" id="ARBA00022475"/>
    </source>
</evidence>
<dbReference type="InterPro" id="IPR016174">
    <property type="entry name" value="Di-haem_cyt_TM"/>
</dbReference>
<dbReference type="EMBL" id="LFMW01000013">
    <property type="protein sequence ID" value="KMT53797.1"/>
    <property type="molecule type" value="Genomic_DNA"/>
</dbReference>
<comment type="subcellular location">
    <subcellularLocation>
        <location evidence="2">Cell membrane</location>
        <topology evidence="2">Multi-pass membrane protein</topology>
    </subcellularLocation>
</comment>
<evidence type="ECO:0000256" key="13">
    <source>
        <dbReference type="SAM" id="Phobius"/>
    </source>
</evidence>
<dbReference type="PANTHER" id="PTHR30529:SF3">
    <property type="entry name" value="CYTOCHROME B561 HOMOLOG 1"/>
    <property type="match status" value="1"/>
</dbReference>
<evidence type="ECO:0000256" key="11">
    <source>
        <dbReference type="ARBA" id="ARBA00023136"/>
    </source>
</evidence>
<dbReference type="GO" id="GO:0022904">
    <property type="term" value="P:respiratory electron transport chain"/>
    <property type="evidence" value="ECO:0007669"/>
    <property type="project" value="InterPro"/>
</dbReference>
<comment type="similarity">
    <text evidence="12">Belongs to the cytochrome b561 family.</text>
</comment>
<sequence length="187" mass="21273">MTENLITPRYARLSMTLHWLMLGLFVGVYGCIEIKGLLPRGHALKGVFLGAHALFGITIFVLVWLRLLGRLAPRPAILPHPPTWQTAVAHLMHLALYALMIVTPLLAWLMLNAAGKPIPYFEFALPSLVAVDPDLAKQFKHWHEWLGSAGYWLIGLHAAAGLFHHYWVRDNTLLRMLPKRYERRNDS</sequence>
<keyword evidence="16" id="KW-1185">Reference proteome</keyword>
<feature type="transmembrane region" description="Helical" evidence="13">
    <location>
        <begin position="16"/>
        <end position="34"/>
    </location>
</feature>
<keyword evidence="3" id="KW-0813">Transport</keyword>
<evidence type="ECO:0000256" key="6">
    <source>
        <dbReference type="ARBA" id="ARBA00022692"/>
    </source>
</evidence>
<dbReference type="RefSeq" id="WP_048728829.1">
    <property type="nucleotide sequence ID" value="NZ_LFMW01000013.1"/>
</dbReference>
<evidence type="ECO:0000256" key="1">
    <source>
        <dbReference type="ARBA" id="ARBA00001970"/>
    </source>
</evidence>
<keyword evidence="5" id="KW-0349">Heme</keyword>
<reference evidence="15 16" key="1">
    <citation type="submission" date="2015-06" db="EMBL/GenBank/DDBJ databases">
        <title>Draft genome sequence of an Antarctic Pseudomonas sp. strain KG01 with full potential for biotechnological applications.</title>
        <authorList>
            <person name="Pavlov M.S."/>
            <person name="Lira F."/>
            <person name="Martinez J.L."/>
            <person name="Marshall S.H."/>
        </authorList>
    </citation>
    <scope>NUCLEOTIDE SEQUENCE [LARGE SCALE GENOMIC DNA]</scope>
    <source>
        <strain evidence="15 16">KG01</strain>
    </source>
</reference>
<keyword evidence="9 13" id="KW-1133">Transmembrane helix</keyword>
<comment type="caution">
    <text evidence="15">The sequence shown here is derived from an EMBL/GenBank/DDBJ whole genome shotgun (WGS) entry which is preliminary data.</text>
</comment>
<dbReference type="OrthoDB" id="8589936at2"/>
<protein>
    <submittedName>
        <fullName evidence="15">Cytochrome B561</fullName>
    </submittedName>
</protein>
<dbReference type="InterPro" id="IPR052168">
    <property type="entry name" value="Cytochrome_b561_oxidase"/>
</dbReference>
<dbReference type="GO" id="GO:0005886">
    <property type="term" value="C:plasma membrane"/>
    <property type="evidence" value="ECO:0007669"/>
    <property type="project" value="UniProtKB-SubCell"/>
</dbReference>
<dbReference type="AlphaFoldDB" id="A0A0J8FU83"/>
<feature type="transmembrane region" description="Helical" evidence="13">
    <location>
        <begin position="145"/>
        <end position="167"/>
    </location>
</feature>
<keyword evidence="10" id="KW-0408">Iron</keyword>
<dbReference type="GO" id="GO:0009055">
    <property type="term" value="F:electron transfer activity"/>
    <property type="evidence" value="ECO:0007669"/>
    <property type="project" value="InterPro"/>
</dbReference>
<evidence type="ECO:0000259" key="14">
    <source>
        <dbReference type="Pfam" id="PF01292"/>
    </source>
</evidence>
<keyword evidence="4" id="KW-1003">Cell membrane</keyword>
<dbReference type="Proteomes" id="UP000037551">
    <property type="component" value="Unassembled WGS sequence"/>
</dbReference>
<keyword evidence="8" id="KW-0249">Electron transport</keyword>
<evidence type="ECO:0000256" key="10">
    <source>
        <dbReference type="ARBA" id="ARBA00023004"/>
    </source>
</evidence>